<protein>
    <submittedName>
        <fullName evidence="3">Uncharacterized protein</fullName>
    </submittedName>
</protein>
<keyword evidence="2" id="KW-0472">Membrane</keyword>
<dbReference type="AlphaFoldDB" id="A0A1F4WMW8"/>
<accession>A0A1F4WMW8</accession>
<dbReference type="InterPro" id="IPR001872">
    <property type="entry name" value="Peptidase_A8"/>
</dbReference>
<dbReference type="Pfam" id="PF01252">
    <property type="entry name" value="Peptidase_A8"/>
    <property type="match status" value="1"/>
</dbReference>
<dbReference type="Proteomes" id="UP000179113">
    <property type="component" value="Unassembled WGS sequence"/>
</dbReference>
<dbReference type="EMBL" id="MEWA01000001">
    <property type="protein sequence ID" value="OGC70719.1"/>
    <property type="molecule type" value="Genomic_DNA"/>
</dbReference>
<evidence type="ECO:0000313" key="4">
    <source>
        <dbReference type="Proteomes" id="UP000179113"/>
    </source>
</evidence>
<evidence type="ECO:0000256" key="1">
    <source>
        <dbReference type="RuleBase" id="RU004181"/>
    </source>
</evidence>
<organism evidence="3 4">
    <name type="scientific">candidate division WWE3 bacterium RIFOXYC1_FULL_39_7</name>
    <dbReference type="NCBI Taxonomy" id="1802643"/>
    <lineage>
        <taxon>Bacteria</taxon>
        <taxon>Katanobacteria</taxon>
    </lineage>
</organism>
<keyword evidence="2" id="KW-0812">Transmembrane</keyword>
<feature type="transmembrane region" description="Helical" evidence="2">
    <location>
        <begin position="45"/>
        <end position="63"/>
    </location>
</feature>
<dbReference type="GO" id="GO:0016020">
    <property type="term" value="C:membrane"/>
    <property type="evidence" value="ECO:0007669"/>
    <property type="project" value="InterPro"/>
</dbReference>
<name>A0A1F4WMW8_UNCKA</name>
<comment type="caution">
    <text evidence="3">The sequence shown here is derived from an EMBL/GenBank/DDBJ whole genome shotgun (WGS) entry which is preliminary data.</text>
</comment>
<proteinExistence type="inferred from homology"/>
<reference evidence="3 4" key="1">
    <citation type="journal article" date="2016" name="Nat. Commun.">
        <title>Thousands of microbial genomes shed light on interconnected biogeochemical processes in an aquifer system.</title>
        <authorList>
            <person name="Anantharaman K."/>
            <person name="Brown C.T."/>
            <person name="Hug L.A."/>
            <person name="Sharon I."/>
            <person name="Castelle C.J."/>
            <person name="Probst A.J."/>
            <person name="Thomas B.C."/>
            <person name="Singh A."/>
            <person name="Wilkins M.J."/>
            <person name="Karaoz U."/>
            <person name="Brodie E.L."/>
            <person name="Williams K.H."/>
            <person name="Hubbard S.S."/>
            <person name="Banfield J.F."/>
        </authorList>
    </citation>
    <scope>NUCLEOTIDE SEQUENCE [LARGE SCALE GENOMIC DNA]</scope>
</reference>
<evidence type="ECO:0000256" key="2">
    <source>
        <dbReference type="SAM" id="Phobius"/>
    </source>
</evidence>
<dbReference type="GO" id="GO:0004190">
    <property type="term" value="F:aspartic-type endopeptidase activity"/>
    <property type="evidence" value="ECO:0007669"/>
    <property type="project" value="InterPro"/>
</dbReference>
<gene>
    <name evidence="3" type="ORF">A2415_03725</name>
</gene>
<dbReference type="GO" id="GO:0006508">
    <property type="term" value="P:proteolysis"/>
    <property type="evidence" value="ECO:0007669"/>
    <property type="project" value="InterPro"/>
</dbReference>
<dbReference type="PRINTS" id="PR00781">
    <property type="entry name" value="LIPOSIGPTASE"/>
</dbReference>
<sequence length="117" mass="13185">MTNCEYFLSSIINPNLYISLGGLLLAGFVWGFWRYTSKIESPASIGKKISYLGVLFVVAGAVLNLTERFKSGCVGDPLNFFGLFYYNINDLSVTFGLLLLMIGLYYLKRVKNFKVQK</sequence>
<comment type="similarity">
    <text evidence="1">Belongs to the peptidase A8 family.</text>
</comment>
<feature type="transmembrane region" description="Helical" evidence="2">
    <location>
        <begin position="83"/>
        <end position="107"/>
    </location>
</feature>
<feature type="transmembrane region" description="Helical" evidence="2">
    <location>
        <begin position="16"/>
        <end position="33"/>
    </location>
</feature>
<keyword evidence="2" id="KW-1133">Transmembrane helix</keyword>
<evidence type="ECO:0000313" key="3">
    <source>
        <dbReference type="EMBL" id="OGC70719.1"/>
    </source>
</evidence>